<feature type="region of interest" description="Disordered" evidence="1">
    <location>
        <begin position="1"/>
        <end position="46"/>
    </location>
</feature>
<evidence type="ECO:0000313" key="2">
    <source>
        <dbReference type="EMBL" id="KAK4133325.1"/>
    </source>
</evidence>
<organism evidence="2 3">
    <name type="scientific">Trichocladium antarcticum</name>
    <dbReference type="NCBI Taxonomy" id="1450529"/>
    <lineage>
        <taxon>Eukaryota</taxon>
        <taxon>Fungi</taxon>
        <taxon>Dikarya</taxon>
        <taxon>Ascomycota</taxon>
        <taxon>Pezizomycotina</taxon>
        <taxon>Sordariomycetes</taxon>
        <taxon>Sordariomycetidae</taxon>
        <taxon>Sordariales</taxon>
        <taxon>Chaetomiaceae</taxon>
        <taxon>Trichocladium</taxon>
    </lineage>
</organism>
<accession>A0AAN6ZBV1</accession>
<keyword evidence="3" id="KW-1185">Reference proteome</keyword>
<dbReference type="EMBL" id="MU853412">
    <property type="protein sequence ID" value="KAK4133325.1"/>
    <property type="molecule type" value="Genomic_DNA"/>
</dbReference>
<name>A0AAN6ZBV1_9PEZI</name>
<dbReference type="AlphaFoldDB" id="A0AAN6ZBV1"/>
<protein>
    <submittedName>
        <fullName evidence="2">Uncharacterized protein</fullName>
    </submittedName>
</protein>
<reference evidence="2" key="2">
    <citation type="submission" date="2023-05" db="EMBL/GenBank/DDBJ databases">
        <authorList>
            <consortium name="Lawrence Berkeley National Laboratory"/>
            <person name="Steindorff A."/>
            <person name="Hensen N."/>
            <person name="Bonometti L."/>
            <person name="Westerberg I."/>
            <person name="Brannstrom I.O."/>
            <person name="Guillou S."/>
            <person name="Cros-Aarteil S."/>
            <person name="Calhoun S."/>
            <person name="Haridas S."/>
            <person name="Kuo A."/>
            <person name="Mondo S."/>
            <person name="Pangilinan J."/>
            <person name="Riley R."/>
            <person name="Labutti K."/>
            <person name="Andreopoulos B."/>
            <person name="Lipzen A."/>
            <person name="Chen C."/>
            <person name="Yanf M."/>
            <person name="Daum C."/>
            <person name="Ng V."/>
            <person name="Clum A."/>
            <person name="Ohm R."/>
            <person name="Martin F."/>
            <person name="Silar P."/>
            <person name="Natvig D."/>
            <person name="Lalanne C."/>
            <person name="Gautier V."/>
            <person name="Ament-Velasquez S.L."/>
            <person name="Kruys A."/>
            <person name="Hutchinson M.I."/>
            <person name="Powell A.J."/>
            <person name="Barry K."/>
            <person name="Miller A.N."/>
            <person name="Grigoriev I.V."/>
            <person name="Debuchy R."/>
            <person name="Gladieux P."/>
            <person name="Thoren M.H."/>
            <person name="Johannesson H."/>
        </authorList>
    </citation>
    <scope>NUCLEOTIDE SEQUENCE</scope>
    <source>
        <strain evidence="2">CBS 123565</strain>
    </source>
</reference>
<feature type="region of interest" description="Disordered" evidence="1">
    <location>
        <begin position="67"/>
        <end position="100"/>
    </location>
</feature>
<proteinExistence type="predicted"/>
<evidence type="ECO:0000313" key="3">
    <source>
        <dbReference type="Proteomes" id="UP001304895"/>
    </source>
</evidence>
<sequence length="109" mass="11282">MGDEGFEAGSASKLPGCLTSGPPVPSPVPGPFTVLSRSPTTASARPLASFSELPNFPLSTSSVYQRPLAGSHISTATRRPTRPLSPPPSPKPKSSLDKQVSFHAVLKAC</sequence>
<dbReference type="Proteomes" id="UP001304895">
    <property type="component" value="Unassembled WGS sequence"/>
</dbReference>
<gene>
    <name evidence="2" type="ORF">BT67DRAFT_47145</name>
</gene>
<reference evidence="2" key="1">
    <citation type="journal article" date="2023" name="Mol. Phylogenet. Evol.">
        <title>Genome-scale phylogeny and comparative genomics of the fungal order Sordariales.</title>
        <authorList>
            <person name="Hensen N."/>
            <person name="Bonometti L."/>
            <person name="Westerberg I."/>
            <person name="Brannstrom I.O."/>
            <person name="Guillou S."/>
            <person name="Cros-Aarteil S."/>
            <person name="Calhoun S."/>
            <person name="Haridas S."/>
            <person name="Kuo A."/>
            <person name="Mondo S."/>
            <person name="Pangilinan J."/>
            <person name="Riley R."/>
            <person name="LaButti K."/>
            <person name="Andreopoulos B."/>
            <person name="Lipzen A."/>
            <person name="Chen C."/>
            <person name="Yan M."/>
            <person name="Daum C."/>
            <person name="Ng V."/>
            <person name="Clum A."/>
            <person name="Steindorff A."/>
            <person name="Ohm R.A."/>
            <person name="Martin F."/>
            <person name="Silar P."/>
            <person name="Natvig D.O."/>
            <person name="Lalanne C."/>
            <person name="Gautier V."/>
            <person name="Ament-Velasquez S.L."/>
            <person name="Kruys A."/>
            <person name="Hutchinson M.I."/>
            <person name="Powell A.J."/>
            <person name="Barry K."/>
            <person name="Miller A.N."/>
            <person name="Grigoriev I.V."/>
            <person name="Debuchy R."/>
            <person name="Gladieux P."/>
            <person name="Hiltunen Thoren M."/>
            <person name="Johannesson H."/>
        </authorList>
    </citation>
    <scope>NUCLEOTIDE SEQUENCE</scope>
    <source>
        <strain evidence="2">CBS 123565</strain>
    </source>
</reference>
<comment type="caution">
    <text evidence="2">The sequence shown here is derived from an EMBL/GenBank/DDBJ whole genome shotgun (WGS) entry which is preliminary data.</text>
</comment>
<evidence type="ECO:0000256" key="1">
    <source>
        <dbReference type="SAM" id="MobiDB-lite"/>
    </source>
</evidence>